<evidence type="ECO:0000313" key="9">
    <source>
        <dbReference type="Proteomes" id="UP001172083"/>
    </source>
</evidence>
<reference evidence="8" key="1">
    <citation type="submission" date="2023-06" db="EMBL/GenBank/DDBJ databases">
        <title>Genomic of Agaribacillus aureum.</title>
        <authorList>
            <person name="Wang G."/>
        </authorList>
    </citation>
    <scope>NUCLEOTIDE SEQUENCE</scope>
    <source>
        <strain evidence="8">BMA12</strain>
    </source>
</reference>
<name>A0ABT8LAN3_9BACT</name>
<feature type="transmembrane region" description="Helical" evidence="6">
    <location>
        <begin position="132"/>
        <end position="151"/>
    </location>
</feature>
<dbReference type="InterPro" id="IPR000620">
    <property type="entry name" value="EamA_dom"/>
</dbReference>
<feature type="transmembrane region" description="Helical" evidence="6">
    <location>
        <begin position="254"/>
        <end position="273"/>
    </location>
</feature>
<proteinExistence type="inferred from homology"/>
<protein>
    <submittedName>
        <fullName evidence="8">DMT family transporter</fullName>
    </submittedName>
</protein>
<dbReference type="Proteomes" id="UP001172083">
    <property type="component" value="Unassembled WGS sequence"/>
</dbReference>
<comment type="subcellular location">
    <subcellularLocation>
        <location evidence="1">Membrane</location>
        <topology evidence="1">Multi-pass membrane protein</topology>
    </subcellularLocation>
</comment>
<dbReference type="PANTHER" id="PTHR32322:SF2">
    <property type="entry name" value="EAMA DOMAIN-CONTAINING PROTEIN"/>
    <property type="match status" value="1"/>
</dbReference>
<dbReference type="SUPFAM" id="SSF103481">
    <property type="entry name" value="Multidrug resistance efflux transporter EmrE"/>
    <property type="match status" value="2"/>
</dbReference>
<accession>A0ABT8LAN3</accession>
<comment type="caution">
    <text evidence="8">The sequence shown here is derived from an EMBL/GenBank/DDBJ whole genome shotgun (WGS) entry which is preliminary data.</text>
</comment>
<organism evidence="8 9">
    <name type="scientific">Agaribacillus aureus</name>
    <dbReference type="NCBI Taxonomy" id="3051825"/>
    <lineage>
        <taxon>Bacteria</taxon>
        <taxon>Pseudomonadati</taxon>
        <taxon>Bacteroidota</taxon>
        <taxon>Cytophagia</taxon>
        <taxon>Cytophagales</taxon>
        <taxon>Splendidivirgaceae</taxon>
        <taxon>Agaribacillus</taxon>
    </lineage>
</organism>
<feature type="transmembrane region" description="Helical" evidence="6">
    <location>
        <begin position="157"/>
        <end position="178"/>
    </location>
</feature>
<feature type="transmembrane region" description="Helical" evidence="6">
    <location>
        <begin position="45"/>
        <end position="62"/>
    </location>
</feature>
<evidence type="ECO:0000256" key="2">
    <source>
        <dbReference type="ARBA" id="ARBA00007362"/>
    </source>
</evidence>
<dbReference type="RefSeq" id="WP_346760152.1">
    <property type="nucleotide sequence ID" value="NZ_JAUJEB010000005.1"/>
</dbReference>
<evidence type="ECO:0000256" key="6">
    <source>
        <dbReference type="SAM" id="Phobius"/>
    </source>
</evidence>
<dbReference type="InterPro" id="IPR050638">
    <property type="entry name" value="AA-Vitamin_Transporters"/>
</dbReference>
<dbReference type="EMBL" id="JAUJEB010000005">
    <property type="protein sequence ID" value="MDN5214814.1"/>
    <property type="molecule type" value="Genomic_DNA"/>
</dbReference>
<evidence type="ECO:0000256" key="5">
    <source>
        <dbReference type="ARBA" id="ARBA00023136"/>
    </source>
</evidence>
<keyword evidence="5 6" id="KW-0472">Membrane</keyword>
<comment type="similarity">
    <text evidence="2">Belongs to the EamA transporter family.</text>
</comment>
<feature type="transmembrane region" description="Helical" evidence="6">
    <location>
        <begin position="222"/>
        <end position="242"/>
    </location>
</feature>
<feature type="transmembrane region" description="Helical" evidence="6">
    <location>
        <begin position="279"/>
        <end position="296"/>
    </location>
</feature>
<evidence type="ECO:0000256" key="4">
    <source>
        <dbReference type="ARBA" id="ARBA00022989"/>
    </source>
</evidence>
<feature type="domain" description="EamA" evidence="7">
    <location>
        <begin position="160"/>
        <end position="297"/>
    </location>
</feature>
<feature type="transmembrane region" description="Helical" evidence="6">
    <location>
        <begin position="74"/>
        <end position="93"/>
    </location>
</feature>
<keyword evidence="4 6" id="KW-1133">Transmembrane helix</keyword>
<evidence type="ECO:0000256" key="3">
    <source>
        <dbReference type="ARBA" id="ARBA00022692"/>
    </source>
</evidence>
<keyword evidence="9" id="KW-1185">Reference proteome</keyword>
<evidence type="ECO:0000313" key="8">
    <source>
        <dbReference type="EMBL" id="MDN5214814.1"/>
    </source>
</evidence>
<evidence type="ECO:0000259" key="7">
    <source>
        <dbReference type="Pfam" id="PF00892"/>
    </source>
</evidence>
<dbReference type="InterPro" id="IPR037185">
    <property type="entry name" value="EmrE-like"/>
</dbReference>
<feature type="transmembrane region" description="Helical" evidence="6">
    <location>
        <begin position="12"/>
        <end position="33"/>
    </location>
</feature>
<dbReference type="PANTHER" id="PTHR32322">
    <property type="entry name" value="INNER MEMBRANE TRANSPORTER"/>
    <property type="match status" value="1"/>
</dbReference>
<feature type="transmembrane region" description="Helical" evidence="6">
    <location>
        <begin position="105"/>
        <end position="123"/>
    </location>
</feature>
<keyword evidence="3 6" id="KW-0812">Transmembrane</keyword>
<feature type="domain" description="EamA" evidence="7">
    <location>
        <begin position="17"/>
        <end position="146"/>
    </location>
</feature>
<evidence type="ECO:0000256" key="1">
    <source>
        <dbReference type="ARBA" id="ARBA00004141"/>
    </source>
</evidence>
<feature type="transmembrane region" description="Helical" evidence="6">
    <location>
        <begin position="185"/>
        <end position="207"/>
    </location>
</feature>
<gene>
    <name evidence="8" type="ORF">QQ020_22230</name>
</gene>
<dbReference type="Pfam" id="PF00892">
    <property type="entry name" value="EamA"/>
    <property type="match status" value="2"/>
</dbReference>
<sequence length="300" mass="32181">MIGPDRQSSSGPFLSWFLLIIVALIWGSSFILIKKGLISFNAMEVGALRIFSAGLFLLPLAISKLKTIKSRTEWLVVFIVGLCGSLIPAFLFAQAQTQLTSSVTGLINAVTPLMTLVVGAAFFKRPITRKKGVGLLVGFMGSLILIMGGTSGNLGDLNLYALLVIAATICYGFNLNLIKTYLSKLPAVSIVSISLLLVLPISGYYLFHDGLFLAKFETATEVYWSLTAILILGVVGTAIALILFNRLVHLKDPVFASSVTYLIPAVAIVWGVIDGEVLLLAHYLGIIIISVGIYIANSGR</sequence>